<accession>A0AB38DQA7</accession>
<feature type="compositionally biased region" description="Polar residues" evidence="1">
    <location>
        <begin position="412"/>
        <end position="429"/>
    </location>
</feature>
<gene>
    <name evidence="3" type="ORF">BWD10_11960</name>
    <name evidence="4" type="ORF">SAMEA4504057_00789</name>
</gene>
<reference evidence="3 5" key="1">
    <citation type="submission" date="2017-01" db="EMBL/GenBank/DDBJ databases">
        <authorList>
            <person name="Wolfgang W.J."/>
            <person name="Cole J."/>
            <person name="Wroblewski D."/>
            <person name="Mcginnis J."/>
            <person name="Musser K.A."/>
        </authorList>
    </citation>
    <scope>NUCLEOTIDE SEQUENCE [LARGE SCALE GENOMIC DNA]</scope>
    <source>
        <strain evidence="3 5">DSM 21643</strain>
    </source>
</reference>
<name>A0AB38DQA7_9NEIS</name>
<evidence type="ECO:0000313" key="6">
    <source>
        <dbReference type="Proteomes" id="UP000215033"/>
    </source>
</evidence>
<reference evidence="4 6" key="2">
    <citation type="submission" date="2017-06" db="EMBL/GenBank/DDBJ databases">
        <authorList>
            <consortium name="Pathogen Informatics"/>
        </authorList>
    </citation>
    <scope>NUCLEOTIDE SEQUENCE [LARGE SCALE GENOMIC DNA]</scope>
    <source>
        <strain evidence="4 6">NCTC12230</strain>
    </source>
</reference>
<dbReference type="KEGG" id="nzo:SAMEA4504057_0789"/>
<feature type="compositionally biased region" description="Polar residues" evidence="1">
    <location>
        <begin position="7"/>
        <end position="23"/>
    </location>
</feature>
<feature type="domain" description="T6SS Phospholipase effector Tle1-like catalytic" evidence="2">
    <location>
        <begin position="166"/>
        <end position="264"/>
    </location>
</feature>
<dbReference type="EMBL" id="LT906434">
    <property type="protein sequence ID" value="SNU79296.1"/>
    <property type="molecule type" value="Genomic_DNA"/>
</dbReference>
<dbReference type="EMBL" id="MTBM01000028">
    <property type="protein sequence ID" value="OSI07839.1"/>
    <property type="molecule type" value="Genomic_DNA"/>
</dbReference>
<dbReference type="Proteomes" id="UP000193466">
    <property type="component" value="Unassembled WGS sequence"/>
</dbReference>
<protein>
    <submittedName>
        <fullName evidence="4">Uncharacterized conserved protein</fullName>
    </submittedName>
</protein>
<proteinExistence type="predicted"/>
<evidence type="ECO:0000313" key="5">
    <source>
        <dbReference type="Proteomes" id="UP000193466"/>
    </source>
</evidence>
<dbReference type="PANTHER" id="PTHR33840">
    <property type="match status" value="1"/>
</dbReference>
<evidence type="ECO:0000313" key="3">
    <source>
        <dbReference type="EMBL" id="OSI07839.1"/>
    </source>
</evidence>
<keyword evidence="5" id="KW-1185">Reference proteome</keyword>
<evidence type="ECO:0000313" key="4">
    <source>
        <dbReference type="EMBL" id="SNU79296.1"/>
    </source>
</evidence>
<dbReference type="AlphaFoldDB" id="A0AB38DQA7"/>
<dbReference type="Pfam" id="PF09994">
    <property type="entry name" value="T6SS_Tle1-like_cat"/>
    <property type="match status" value="1"/>
</dbReference>
<dbReference type="PANTHER" id="PTHR33840:SF1">
    <property type="entry name" value="TLE1 PHOSPHOLIPASE DOMAIN-CONTAINING PROTEIN"/>
    <property type="match status" value="1"/>
</dbReference>
<dbReference type="InterPro" id="IPR018712">
    <property type="entry name" value="Tle1-like_cat"/>
</dbReference>
<dbReference type="Proteomes" id="UP000215033">
    <property type="component" value="Chromosome 1"/>
</dbReference>
<feature type="region of interest" description="Disordered" evidence="1">
    <location>
        <begin position="411"/>
        <end position="445"/>
    </location>
</feature>
<feature type="region of interest" description="Disordered" evidence="1">
    <location>
        <begin position="1"/>
        <end position="25"/>
    </location>
</feature>
<organism evidence="4 6">
    <name type="scientific">Neisseria zoodegmatis</name>
    <dbReference type="NCBI Taxonomy" id="326523"/>
    <lineage>
        <taxon>Bacteria</taxon>
        <taxon>Pseudomonadati</taxon>
        <taxon>Pseudomonadota</taxon>
        <taxon>Betaproteobacteria</taxon>
        <taxon>Neisseriales</taxon>
        <taxon>Neisseriaceae</taxon>
        <taxon>Neisseria</taxon>
    </lineage>
</organism>
<evidence type="ECO:0000259" key="2">
    <source>
        <dbReference type="Pfam" id="PF09994"/>
    </source>
</evidence>
<sequence>MAASAVKNPQSQPIGTGRTNPPNHTKVEVQIKPLTISIFFDGTGNNRFNTAANRKKDPFQRDYDQKRKSVSYNNYYSNVAILYLSQDPQIGMHEQIYIEGAGTFKYKEDTDYGLGFARGESGIEARVDEAISKVVKLASKTRKVRLNVYGFSRGAAYARYFCWKIKQQEKALNIRCYINFVGLFDTVSSADVAHYNDVEEFHLDIGAPEGIRRIVHLTAENDYRAHFPLTPIKTAATKEDIGFECRFPGAHSDIGGGYYEPWHDKELMLSHKNMALVSTNHIYYKWYVQKGYFTENQLKTKGYYPQEYIVGSREIKIDYQFITGGIMMEMMKQQAGFVERDGSPIGKQIKAMRSIPVLDKFYTQAKNYVLSNYMKSGLHFKVPLLTPTEMKQIYNRFVHISLDAKGGAVINPANTGTPKSKSKTPSGNLNPLAPLRPKVTEGYRS</sequence>
<dbReference type="RefSeq" id="WP_085364544.1">
    <property type="nucleotide sequence ID" value="NZ_LT906434.1"/>
</dbReference>
<evidence type="ECO:0000256" key="1">
    <source>
        <dbReference type="SAM" id="MobiDB-lite"/>
    </source>
</evidence>